<evidence type="ECO:0000256" key="1">
    <source>
        <dbReference type="ARBA" id="ARBA00004672"/>
    </source>
</evidence>
<dbReference type="NCBIfam" id="TIGR00081">
    <property type="entry name" value="purC"/>
    <property type="match status" value="1"/>
</dbReference>
<evidence type="ECO:0000259" key="12">
    <source>
        <dbReference type="Pfam" id="PF01259"/>
    </source>
</evidence>
<sequence length="258" mass="29501">MVYQVLQKNPILKRGVSSMKGSLLYEGKAKRVYHTTDESEQLILSYKDDATAFNGEKKSEFAGKGRLNNLITSKVFQYLHQHNITTHFIEALNETEQLVRRTTIIPLEVVVRNQAAGSITRRLGIQEKTGFTPPIIELFYKKDELNDPLINDVHAYHLTDITEQELTFIKQEALEINQTLQQLFLKAGLTLVDFKLEFGRLADGSIVLSDEVSPDTCRLWDRNTGEKLDKDVFREGTGNLIDTYENILHRLEESVCVK</sequence>
<dbReference type="Gene3D" id="3.30.470.20">
    <property type="entry name" value="ATP-grasp fold, B domain"/>
    <property type="match status" value="1"/>
</dbReference>
<dbReference type="InterPro" id="IPR050089">
    <property type="entry name" value="SAICAR_synthetase"/>
</dbReference>
<dbReference type="HAMAP" id="MF_00137">
    <property type="entry name" value="SAICAR_synth"/>
    <property type="match status" value="1"/>
</dbReference>
<comment type="similarity">
    <text evidence="2 11">Belongs to the SAICAR synthetase family.</text>
</comment>
<dbReference type="EMBL" id="FOSB01000004">
    <property type="protein sequence ID" value="SFJ77266.1"/>
    <property type="molecule type" value="Genomic_DNA"/>
</dbReference>
<evidence type="ECO:0000313" key="13">
    <source>
        <dbReference type="EMBL" id="SFJ77266.1"/>
    </source>
</evidence>
<comment type="pathway">
    <text evidence="1 11">Purine metabolism; IMP biosynthesis via de novo pathway; 5-amino-1-(5-phospho-D-ribosyl)imidazole-4-carboxamide from 5-amino-1-(5-phospho-D-ribosyl)imidazole-4-carboxylate: step 1/2.</text>
</comment>
<dbReference type="PROSITE" id="PS01057">
    <property type="entry name" value="SAICAR_SYNTHETASE_1"/>
    <property type="match status" value="1"/>
</dbReference>
<evidence type="ECO:0000256" key="5">
    <source>
        <dbReference type="ARBA" id="ARBA00022598"/>
    </source>
</evidence>
<dbReference type="GO" id="GO:0009236">
    <property type="term" value="P:cobalamin biosynthetic process"/>
    <property type="evidence" value="ECO:0007669"/>
    <property type="project" value="InterPro"/>
</dbReference>
<keyword evidence="8 11" id="KW-0067">ATP-binding</keyword>
<dbReference type="PANTHER" id="PTHR43599:SF3">
    <property type="entry name" value="SI:DKEY-6E2.2"/>
    <property type="match status" value="1"/>
</dbReference>
<dbReference type="GO" id="GO:0006189">
    <property type="term" value="P:'de novo' IMP biosynthetic process"/>
    <property type="evidence" value="ECO:0007669"/>
    <property type="project" value="UniProtKB-UniRule"/>
</dbReference>
<dbReference type="PROSITE" id="PS01058">
    <property type="entry name" value="SAICAR_SYNTHETASE_2"/>
    <property type="match status" value="1"/>
</dbReference>
<evidence type="ECO:0000256" key="3">
    <source>
        <dbReference type="ARBA" id="ARBA00012217"/>
    </source>
</evidence>
<evidence type="ECO:0000256" key="4">
    <source>
        <dbReference type="ARBA" id="ARBA00016460"/>
    </source>
</evidence>
<evidence type="ECO:0000256" key="9">
    <source>
        <dbReference type="ARBA" id="ARBA00030409"/>
    </source>
</evidence>
<keyword evidence="14" id="KW-1185">Reference proteome</keyword>
<dbReference type="PANTHER" id="PTHR43599">
    <property type="entry name" value="MULTIFUNCTIONAL PROTEIN ADE2"/>
    <property type="match status" value="1"/>
</dbReference>
<keyword evidence="5 11" id="KW-0436">Ligase</keyword>
<dbReference type="InterPro" id="IPR028923">
    <property type="entry name" value="SAICAR_synt/ADE2_N"/>
</dbReference>
<evidence type="ECO:0000256" key="7">
    <source>
        <dbReference type="ARBA" id="ARBA00022755"/>
    </source>
</evidence>
<evidence type="ECO:0000256" key="6">
    <source>
        <dbReference type="ARBA" id="ARBA00022741"/>
    </source>
</evidence>
<dbReference type="CDD" id="cd01415">
    <property type="entry name" value="SAICAR_synt_PurC"/>
    <property type="match status" value="1"/>
</dbReference>
<dbReference type="Pfam" id="PF01259">
    <property type="entry name" value="SAICAR_synt"/>
    <property type="match status" value="1"/>
</dbReference>
<evidence type="ECO:0000256" key="8">
    <source>
        <dbReference type="ARBA" id="ARBA00022840"/>
    </source>
</evidence>
<gene>
    <name evidence="11" type="primary">purC</name>
    <name evidence="13" type="ORF">SAMN04487936_104134</name>
</gene>
<dbReference type="InterPro" id="IPR033934">
    <property type="entry name" value="SAICAR_synt_PurC"/>
</dbReference>
<dbReference type="GO" id="GO:0004639">
    <property type="term" value="F:phosphoribosylaminoimidazolesuccinocarboxamide synthase activity"/>
    <property type="evidence" value="ECO:0007669"/>
    <property type="project" value="UniProtKB-UniRule"/>
</dbReference>
<dbReference type="SUPFAM" id="SSF56104">
    <property type="entry name" value="SAICAR synthase-like"/>
    <property type="match status" value="1"/>
</dbReference>
<dbReference type="UniPathway" id="UPA00074">
    <property type="reaction ID" value="UER00131"/>
</dbReference>
<protein>
    <recommendedName>
        <fullName evidence="4 11">Phosphoribosylaminoimidazole-succinocarboxamide synthase</fullName>
        <ecNumber evidence="3 11">6.3.2.6</ecNumber>
    </recommendedName>
    <alternativeName>
        <fullName evidence="9 11">SAICAR synthetase</fullName>
    </alternativeName>
</protein>
<dbReference type="AlphaFoldDB" id="A0A1I3U5X6"/>
<keyword evidence="7 11" id="KW-0658">Purine biosynthesis</keyword>
<dbReference type="GO" id="GO:0005524">
    <property type="term" value="F:ATP binding"/>
    <property type="evidence" value="ECO:0007669"/>
    <property type="project" value="UniProtKB-KW"/>
</dbReference>
<keyword evidence="6 11" id="KW-0547">Nucleotide-binding</keyword>
<comment type="catalytic activity">
    <reaction evidence="10 11">
        <text>5-amino-1-(5-phospho-D-ribosyl)imidazole-4-carboxylate + L-aspartate + ATP = (2S)-2-[5-amino-1-(5-phospho-beta-D-ribosyl)imidazole-4-carboxamido]succinate + ADP + phosphate + 2 H(+)</text>
        <dbReference type="Rhea" id="RHEA:22628"/>
        <dbReference type="ChEBI" id="CHEBI:15378"/>
        <dbReference type="ChEBI" id="CHEBI:29991"/>
        <dbReference type="ChEBI" id="CHEBI:30616"/>
        <dbReference type="ChEBI" id="CHEBI:43474"/>
        <dbReference type="ChEBI" id="CHEBI:58443"/>
        <dbReference type="ChEBI" id="CHEBI:77657"/>
        <dbReference type="ChEBI" id="CHEBI:456216"/>
        <dbReference type="EC" id="6.3.2.6"/>
    </reaction>
</comment>
<reference evidence="14" key="1">
    <citation type="submission" date="2016-10" db="EMBL/GenBank/DDBJ databases">
        <authorList>
            <person name="Varghese N."/>
            <person name="Submissions S."/>
        </authorList>
    </citation>
    <scope>NUCLEOTIDE SEQUENCE [LARGE SCALE GENOMIC DNA]</scope>
    <source>
        <strain evidence="14">CGMCC 1.3704</strain>
    </source>
</reference>
<dbReference type="EC" id="6.3.2.6" evidence="3 11"/>
<accession>A0A1I3U5X6</accession>
<evidence type="ECO:0000256" key="10">
    <source>
        <dbReference type="ARBA" id="ARBA00048475"/>
    </source>
</evidence>
<evidence type="ECO:0000313" key="14">
    <source>
        <dbReference type="Proteomes" id="UP000183557"/>
    </source>
</evidence>
<dbReference type="Proteomes" id="UP000183557">
    <property type="component" value="Unassembled WGS sequence"/>
</dbReference>
<evidence type="ECO:0000256" key="11">
    <source>
        <dbReference type="HAMAP-Rule" id="MF_00137"/>
    </source>
</evidence>
<dbReference type="STRING" id="240302.BN982_02975"/>
<name>A0A1I3U5X6_HALDA</name>
<dbReference type="InterPro" id="IPR001636">
    <property type="entry name" value="SAICAR_synth"/>
</dbReference>
<dbReference type="InterPro" id="IPR018236">
    <property type="entry name" value="SAICAR_synthetase_CS"/>
</dbReference>
<evidence type="ECO:0000256" key="2">
    <source>
        <dbReference type="ARBA" id="ARBA00010190"/>
    </source>
</evidence>
<dbReference type="Gene3D" id="3.30.200.20">
    <property type="entry name" value="Phosphorylase Kinase, domain 1"/>
    <property type="match status" value="1"/>
</dbReference>
<proteinExistence type="inferred from homology"/>
<dbReference type="FunFam" id="3.30.470.20:FF:000006">
    <property type="entry name" value="Phosphoribosylaminoimidazole-succinocarboxamide synthase"/>
    <property type="match status" value="1"/>
</dbReference>
<organism evidence="13 14">
    <name type="scientific">Halobacillus dabanensis</name>
    <dbReference type="NCBI Taxonomy" id="240302"/>
    <lineage>
        <taxon>Bacteria</taxon>
        <taxon>Bacillati</taxon>
        <taxon>Bacillota</taxon>
        <taxon>Bacilli</taxon>
        <taxon>Bacillales</taxon>
        <taxon>Bacillaceae</taxon>
        <taxon>Halobacillus</taxon>
    </lineage>
</organism>
<feature type="domain" description="SAICAR synthetase/ADE2 N-terminal" evidence="12">
    <location>
        <begin position="23"/>
        <end position="250"/>
    </location>
</feature>